<protein>
    <recommendedName>
        <fullName evidence="3">Proteinase inhibitor I42 chagasin domain-containing protein</fullName>
    </recommendedName>
</protein>
<dbReference type="EMBL" id="SMFL01000001">
    <property type="protein sequence ID" value="TDE18468.1"/>
    <property type="molecule type" value="Genomic_DNA"/>
</dbReference>
<reference evidence="4 5" key="1">
    <citation type="submission" date="2019-03" db="EMBL/GenBank/DDBJ databases">
        <title>Dyadobacter AR-3-6 sp. nov., isolated from arctic soil.</title>
        <authorList>
            <person name="Chaudhary D.K."/>
        </authorList>
    </citation>
    <scope>NUCLEOTIDE SEQUENCE [LARGE SCALE GENOMIC DNA]</scope>
    <source>
        <strain evidence="4 5">AR-3-6</strain>
    </source>
</reference>
<dbReference type="OrthoDB" id="1365907at2"/>
<feature type="domain" description="Proteinase inhibitor I42 chagasin" evidence="3">
    <location>
        <begin position="9"/>
        <end position="91"/>
    </location>
</feature>
<dbReference type="AlphaFoldDB" id="A0A4V2Z509"/>
<dbReference type="SUPFAM" id="SSF141066">
    <property type="entry name" value="ICP-like"/>
    <property type="match status" value="1"/>
</dbReference>
<evidence type="ECO:0000313" key="4">
    <source>
        <dbReference type="EMBL" id="TDE18468.1"/>
    </source>
</evidence>
<name>A0A4V2Z509_9BACT</name>
<dbReference type="Gene3D" id="2.60.40.2020">
    <property type="match status" value="1"/>
</dbReference>
<keyword evidence="2" id="KW-0789">Thiol protease inhibitor</keyword>
<dbReference type="InterPro" id="IPR018990">
    <property type="entry name" value="Prot_inh_I42_chagasin"/>
</dbReference>
<proteinExistence type="predicted"/>
<evidence type="ECO:0000313" key="5">
    <source>
        <dbReference type="Proteomes" id="UP000294850"/>
    </source>
</evidence>
<dbReference type="InterPro" id="IPR036331">
    <property type="entry name" value="Chagasin-like_sf"/>
</dbReference>
<dbReference type="Proteomes" id="UP000294850">
    <property type="component" value="Unassembled WGS sequence"/>
</dbReference>
<dbReference type="GO" id="GO:0004869">
    <property type="term" value="F:cysteine-type endopeptidase inhibitor activity"/>
    <property type="evidence" value="ECO:0007669"/>
    <property type="project" value="UniProtKB-KW"/>
</dbReference>
<comment type="caution">
    <text evidence="4">The sequence shown here is derived from an EMBL/GenBank/DDBJ whole genome shotgun (WGS) entry which is preliminary data.</text>
</comment>
<gene>
    <name evidence="4" type="ORF">E0F88_02730</name>
</gene>
<evidence type="ECO:0000256" key="2">
    <source>
        <dbReference type="ARBA" id="ARBA00022704"/>
    </source>
</evidence>
<dbReference type="RefSeq" id="WP_131956403.1">
    <property type="nucleotide sequence ID" value="NZ_SMFL01000001.1"/>
</dbReference>
<keyword evidence="5" id="KW-1185">Reference proteome</keyword>
<keyword evidence="1" id="KW-0646">Protease inhibitor</keyword>
<evidence type="ECO:0000259" key="3">
    <source>
        <dbReference type="Pfam" id="PF09394"/>
    </source>
</evidence>
<organism evidence="4 5">
    <name type="scientific">Dyadobacter psychrotolerans</name>
    <dbReference type="NCBI Taxonomy" id="2541721"/>
    <lineage>
        <taxon>Bacteria</taxon>
        <taxon>Pseudomonadati</taxon>
        <taxon>Bacteroidota</taxon>
        <taxon>Cytophagia</taxon>
        <taxon>Cytophagales</taxon>
        <taxon>Spirosomataceae</taxon>
        <taxon>Dyadobacter</taxon>
    </lineage>
</organism>
<evidence type="ECO:0000256" key="1">
    <source>
        <dbReference type="ARBA" id="ARBA00022690"/>
    </source>
</evidence>
<dbReference type="Pfam" id="PF09394">
    <property type="entry name" value="Inhibitor_I42"/>
    <property type="match status" value="1"/>
</dbReference>
<sequence>MQDDNQIVLKKGAHTTLSFIGKSTTGHEWTVETDGDDCLKIEKQIQEQKSPISGESANENFIITAMSTGSAILHFSLSRSWEKNVKPIKQTIYRFKVE</sequence>
<accession>A0A4V2Z509</accession>